<evidence type="ECO:0000256" key="3">
    <source>
        <dbReference type="SAM" id="Phobius"/>
    </source>
</evidence>
<sequence length="289" mass="31484">MSYFSAPRQIHVDATPSRNQRSGMYWERIGRIAPVALLVLASTGCGMATMVDTNTRSIQATTDEMRRTRAVIEGSNQALRDSQKSLDGLAELRQPMEKVAEMQEAMERLAELKGSMDAMQQSLRETASLEQSMDRLSEMKATIAAMNESLAGIRGPLVDVAALNAPMRDVAALNAPMRDVAGLRQPMEQVATLREPMREVSKLSAPMEEMSQLGSDASRQTGLVALGLLGWGLVTFLGVYFGVQAGTRRQQRLAQGDGDSSAAPPQARPVSRILGESRSFERRAQVKST</sequence>
<evidence type="ECO:0000313" key="4">
    <source>
        <dbReference type="EMBL" id="KYF93967.1"/>
    </source>
</evidence>
<organism evidence="4 5">
    <name type="scientific">Sorangium cellulosum</name>
    <name type="common">Polyangium cellulosum</name>
    <dbReference type="NCBI Taxonomy" id="56"/>
    <lineage>
        <taxon>Bacteria</taxon>
        <taxon>Pseudomonadati</taxon>
        <taxon>Myxococcota</taxon>
        <taxon>Polyangia</taxon>
        <taxon>Polyangiales</taxon>
        <taxon>Polyangiaceae</taxon>
        <taxon>Sorangium</taxon>
    </lineage>
</organism>
<feature type="region of interest" description="Disordered" evidence="2">
    <location>
        <begin position="252"/>
        <end position="289"/>
    </location>
</feature>
<evidence type="ECO:0000313" key="5">
    <source>
        <dbReference type="Proteomes" id="UP000075635"/>
    </source>
</evidence>
<dbReference type="AlphaFoldDB" id="A0A150SNX9"/>
<reference evidence="4 5" key="1">
    <citation type="submission" date="2014-02" db="EMBL/GenBank/DDBJ databases">
        <title>The small core and large imbalanced accessory genome model reveals a collaborative survival strategy of Sorangium cellulosum strains in nature.</title>
        <authorList>
            <person name="Han K."/>
            <person name="Peng R."/>
            <person name="Blom J."/>
            <person name="Li Y.-Z."/>
        </authorList>
    </citation>
    <scope>NUCLEOTIDE SEQUENCE [LARGE SCALE GENOMIC DNA]</scope>
    <source>
        <strain evidence="4 5">So0011-07</strain>
    </source>
</reference>
<keyword evidence="1" id="KW-0175">Coiled coil</keyword>
<proteinExistence type="predicted"/>
<keyword evidence="3" id="KW-0812">Transmembrane</keyword>
<dbReference type="Proteomes" id="UP000075635">
    <property type="component" value="Unassembled WGS sequence"/>
</dbReference>
<gene>
    <name evidence="4" type="ORF">BE17_06450</name>
</gene>
<evidence type="ECO:0000256" key="1">
    <source>
        <dbReference type="SAM" id="Coils"/>
    </source>
</evidence>
<accession>A0A150SNX9</accession>
<keyword evidence="3" id="KW-0472">Membrane</keyword>
<evidence type="ECO:0000256" key="2">
    <source>
        <dbReference type="SAM" id="MobiDB-lite"/>
    </source>
</evidence>
<feature type="compositionally biased region" description="Basic and acidic residues" evidence="2">
    <location>
        <begin position="278"/>
        <end position="289"/>
    </location>
</feature>
<keyword evidence="3" id="KW-1133">Transmembrane helix</keyword>
<name>A0A150SNX9_SORCE</name>
<feature type="transmembrane region" description="Helical" evidence="3">
    <location>
        <begin position="222"/>
        <end position="243"/>
    </location>
</feature>
<comment type="caution">
    <text evidence="4">The sequence shown here is derived from an EMBL/GenBank/DDBJ whole genome shotgun (WGS) entry which is preliminary data.</text>
</comment>
<feature type="coiled-coil region" evidence="1">
    <location>
        <begin position="102"/>
        <end position="149"/>
    </location>
</feature>
<protein>
    <submittedName>
        <fullName evidence="4">Uncharacterized protein</fullName>
    </submittedName>
</protein>
<dbReference type="EMBL" id="JEMB01000771">
    <property type="protein sequence ID" value="KYF93967.1"/>
    <property type="molecule type" value="Genomic_DNA"/>
</dbReference>